<dbReference type="Gene3D" id="3.30.450.180">
    <property type="match status" value="1"/>
</dbReference>
<dbReference type="PANTHER" id="PTHR35010:SF2">
    <property type="entry name" value="BLL4672 PROTEIN"/>
    <property type="match status" value="1"/>
</dbReference>
<name>A0A0L6CPZ3_9MICO</name>
<feature type="domain" description="HTH cro/C1-type" evidence="1">
    <location>
        <begin position="28"/>
        <end position="81"/>
    </location>
</feature>
<comment type="caution">
    <text evidence="2">The sequence shown here is derived from an EMBL/GenBank/DDBJ whole genome shotgun (WGS) entry which is preliminary data.</text>
</comment>
<dbReference type="Gene3D" id="1.10.260.40">
    <property type="entry name" value="lambda repressor-like DNA-binding domains"/>
    <property type="match status" value="1"/>
</dbReference>
<dbReference type="SUPFAM" id="SSF47413">
    <property type="entry name" value="lambda repressor-like DNA-binding domains"/>
    <property type="match status" value="1"/>
</dbReference>
<organism evidence="2 3">
    <name type="scientific">Luteipulveratus halotolerans</name>
    <dbReference type="NCBI Taxonomy" id="1631356"/>
    <lineage>
        <taxon>Bacteria</taxon>
        <taxon>Bacillati</taxon>
        <taxon>Actinomycetota</taxon>
        <taxon>Actinomycetes</taxon>
        <taxon>Micrococcales</taxon>
        <taxon>Dermacoccaceae</taxon>
        <taxon>Luteipulveratus</taxon>
    </lineage>
</organism>
<dbReference type="EMBL" id="LAIR01000002">
    <property type="protein sequence ID" value="KNX39598.1"/>
    <property type="molecule type" value="Genomic_DNA"/>
</dbReference>
<dbReference type="GO" id="GO:0003677">
    <property type="term" value="F:DNA binding"/>
    <property type="evidence" value="ECO:0007669"/>
    <property type="project" value="UniProtKB-KW"/>
</dbReference>
<evidence type="ECO:0000313" key="3">
    <source>
        <dbReference type="Proteomes" id="UP000037397"/>
    </source>
</evidence>
<dbReference type="OrthoDB" id="3518652at2"/>
<proteinExistence type="predicted"/>
<dbReference type="PATRIC" id="fig|1631356.3.peg.3778"/>
<gene>
    <name evidence="2" type="ORF">VV01_18910</name>
</gene>
<evidence type="ECO:0000313" key="2">
    <source>
        <dbReference type="EMBL" id="KNX39598.1"/>
    </source>
</evidence>
<dbReference type="Pfam" id="PF13560">
    <property type="entry name" value="HTH_31"/>
    <property type="match status" value="1"/>
</dbReference>
<dbReference type="CDD" id="cd00093">
    <property type="entry name" value="HTH_XRE"/>
    <property type="match status" value="1"/>
</dbReference>
<protein>
    <submittedName>
        <fullName evidence="2">DNA-binding protein</fullName>
    </submittedName>
</protein>
<sequence length="284" mass="30317">MSDNALGSFIRARRDATPPAAVGLPAGERRRAPGLRRSELAVLADISVDYLVRLEQGRDRHPSQAVIGALSDALHLSVAERMHLRQLSKFGTGAACSRAPEPTTVVRPPVLAVIDQLEPGIALVLNRIGDILAHTSTFAKLAAPLGVLDSERPNLFAYTLTDERATTAFPDWAHVAEQTIAQLRGGLGHADPYVQAFIDDLARTVGAHFTDRLAAAAGRAPDSAGVTRWLHPQVGELRLAHERLELAPGDQQTITVLVPDDDASTDAVNRLRGARSGALRAVSS</sequence>
<dbReference type="InterPro" id="IPR041413">
    <property type="entry name" value="MLTR_LBD"/>
</dbReference>
<evidence type="ECO:0000259" key="1">
    <source>
        <dbReference type="PROSITE" id="PS50943"/>
    </source>
</evidence>
<dbReference type="PANTHER" id="PTHR35010">
    <property type="entry name" value="BLL4672 PROTEIN-RELATED"/>
    <property type="match status" value="1"/>
</dbReference>
<dbReference type="InterPro" id="IPR010982">
    <property type="entry name" value="Lambda_DNA-bd_dom_sf"/>
</dbReference>
<dbReference type="STRING" id="1631356.VV01_18910"/>
<dbReference type="InterPro" id="IPR001387">
    <property type="entry name" value="Cro/C1-type_HTH"/>
</dbReference>
<keyword evidence="3" id="KW-1185">Reference proteome</keyword>
<dbReference type="PROSITE" id="PS50943">
    <property type="entry name" value="HTH_CROC1"/>
    <property type="match status" value="1"/>
</dbReference>
<dbReference type="AlphaFoldDB" id="A0A0L6CPZ3"/>
<dbReference type="RefSeq" id="WP_050672031.1">
    <property type="nucleotide sequence ID" value="NZ_LAIR01000002.1"/>
</dbReference>
<dbReference type="SMART" id="SM00530">
    <property type="entry name" value="HTH_XRE"/>
    <property type="match status" value="1"/>
</dbReference>
<reference evidence="3" key="1">
    <citation type="submission" date="2015-03" db="EMBL/GenBank/DDBJ databases">
        <title>Luteipulveratus halotolerans sp. nov., a novel actinobacterium (Dermacoccaceae) from Sarawak, Malaysia.</title>
        <authorList>
            <person name="Juboi H."/>
            <person name="Basik A."/>
            <person name="Shamsul S.S."/>
            <person name="Arnold P."/>
            <person name="Schmitt E.K."/>
            <person name="Sanglier J.-J."/>
            <person name="Yeo T."/>
        </authorList>
    </citation>
    <scope>NUCLEOTIDE SEQUENCE [LARGE SCALE GENOMIC DNA]</scope>
    <source>
        <strain evidence="3">C296001</strain>
    </source>
</reference>
<keyword evidence="2" id="KW-0238">DNA-binding</keyword>
<dbReference type="Pfam" id="PF17765">
    <property type="entry name" value="MLTR_LBD"/>
    <property type="match status" value="1"/>
</dbReference>
<accession>A0A0L6CPZ3</accession>
<dbReference type="Proteomes" id="UP000037397">
    <property type="component" value="Unassembled WGS sequence"/>
</dbReference>